<evidence type="ECO:0000256" key="1">
    <source>
        <dbReference type="SAM" id="Phobius"/>
    </source>
</evidence>
<proteinExistence type="predicted"/>
<evidence type="ECO:0000313" key="3">
    <source>
        <dbReference type="Proteomes" id="UP000542353"/>
    </source>
</evidence>
<protein>
    <submittedName>
        <fullName evidence="2">Uncharacterized protein</fullName>
    </submittedName>
</protein>
<keyword evidence="1" id="KW-0472">Membrane</keyword>
<keyword evidence="3" id="KW-1185">Reference proteome</keyword>
<organism evidence="2 3">
    <name type="scientific">Rhodopseudomonas rhenobacensis</name>
    <dbReference type="NCBI Taxonomy" id="87461"/>
    <lineage>
        <taxon>Bacteria</taxon>
        <taxon>Pseudomonadati</taxon>
        <taxon>Pseudomonadota</taxon>
        <taxon>Alphaproteobacteria</taxon>
        <taxon>Hyphomicrobiales</taxon>
        <taxon>Nitrobacteraceae</taxon>
        <taxon>Rhodopseudomonas</taxon>
    </lineage>
</organism>
<sequence>MTHNDIMVLAWPAIGVAAMCLFGWFMSRWIDRTYPRKPATSAAVTNGTSMPAGHLKGSAKLAASVSGVMPVAYANRGPEPVEGLDQLGERLARLQADSTRHGLDIKRIEALIEQKLNVHQSSPSSP</sequence>
<keyword evidence="1" id="KW-0812">Transmembrane</keyword>
<name>A0A7W7Z4C7_9BRAD</name>
<dbReference type="Proteomes" id="UP000542353">
    <property type="component" value="Unassembled WGS sequence"/>
</dbReference>
<gene>
    <name evidence="2" type="ORF">HNR60_002471</name>
</gene>
<evidence type="ECO:0000313" key="2">
    <source>
        <dbReference type="EMBL" id="MBB5047714.1"/>
    </source>
</evidence>
<reference evidence="2 3" key="1">
    <citation type="submission" date="2020-08" db="EMBL/GenBank/DDBJ databases">
        <title>Genomic Encyclopedia of Type Strains, Phase IV (KMG-IV): sequencing the most valuable type-strain genomes for metagenomic binning, comparative biology and taxonomic classification.</title>
        <authorList>
            <person name="Goeker M."/>
        </authorList>
    </citation>
    <scope>NUCLEOTIDE SEQUENCE [LARGE SCALE GENOMIC DNA]</scope>
    <source>
        <strain evidence="2 3">DSM 12706</strain>
    </source>
</reference>
<comment type="caution">
    <text evidence="2">The sequence shown here is derived from an EMBL/GenBank/DDBJ whole genome shotgun (WGS) entry which is preliminary data.</text>
</comment>
<dbReference type="RefSeq" id="WP_184257807.1">
    <property type="nucleotide sequence ID" value="NZ_JACHIH010000013.1"/>
</dbReference>
<dbReference type="AlphaFoldDB" id="A0A7W7Z4C7"/>
<accession>A0A7W7Z4C7</accession>
<feature type="transmembrane region" description="Helical" evidence="1">
    <location>
        <begin position="6"/>
        <end position="27"/>
    </location>
</feature>
<keyword evidence="1" id="KW-1133">Transmembrane helix</keyword>
<dbReference type="EMBL" id="JACHIH010000013">
    <property type="protein sequence ID" value="MBB5047714.1"/>
    <property type="molecule type" value="Genomic_DNA"/>
</dbReference>